<accession>A0A6A1W521</accession>
<keyword evidence="3" id="KW-0346">Stress response</keyword>
<proteinExistence type="predicted"/>
<gene>
    <name evidence="3" type="ORF">CJ030_MR3G007317</name>
</gene>
<dbReference type="Gene3D" id="2.60.34.10">
    <property type="entry name" value="Substrate Binding Domain Of DNAk, Chain A, domain 1"/>
    <property type="match status" value="1"/>
</dbReference>
<dbReference type="EMBL" id="RXIC02000021">
    <property type="protein sequence ID" value="KAB1218818.1"/>
    <property type="molecule type" value="Genomic_DNA"/>
</dbReference>
<dbReference type="AlphaFoldDB" id="A0A6A1W521"/>
<organism evidence="3 4">
    <name type="scientific">Morella rubra</name>
    <name type="common">Chinese bayberry</name>
    <dbReference type="NCBI Taxonomy" id="262757"/>
    <lineage>
        <taxon>Eukaryota</taxon>
        <taxon>Viridiplantae</taxon>
        <taxon>Streptophyta</taxon>
        <taxon>Embryophyta</taxon>
        <taxon>Tracheophyta</taxon>
        <taxon>Spermatophyta</taxon>
        <taxon>Magnoliopsida</taxon>
        <taxon>eudicotyledons</taxon>
        <taxon>Gunneridae</taxon>
        <taxon>Pentapetalae</taxon>
        <taxon>rosids</taxon>
        <taxon>fabids</taxon>
        <taxon>Fagales</taxon>
        <taxon>Myricaceae</taxon>
        <taxon>Morella</taxon>
    </lineage>
</organism>
<evidence type="ECO:0000313" key="3">
    <source>
        <dbReference type="EMBL" id="KAB1218818.1"/>
    </source>
</evidence>
<dbReference type="PANTHER" id="PTHR19375">
    <property type="entry name" value="HEAT SHOCK PROTEIN 70KDA"/>
    <property type="match status" value="1"/>
</dbReference>
<keyword evidence="1" id="KW-0547">Nucleotide-binding</keyword>
<reference evidence="3 4" key="1">
    <citation type="journal article" date="2019" name="Plant Biotechnol. J.">
        <title>The red bayberry genome and genetic basis of sex determination.</title>
        <authorList>
            <person name="Jia H.M."/>
            <person name="Jia H.J."/>
            <person name="Cai Q.L."/>
            <person name="Wang Y."/>
            <person name="Zhao H.B."/>
            <person name="Yang W.F."/>
            <person name="Wang G.Y."/>
            <person name="Li Y.H."/>
            <person name="Zhan D.L."/>
            <person name="Shen Y.T."/>
            <person name="Niu Q.F."/>
            <person name="Chang L."/>
            <person name="Qiu J."/>
            <person name="Zhao L."/>
            <person name="Xie H.B."/>
            <person name="Fu W.Y."/>
            <person name="Jin J."/>
            <person name="Li X.W."/>
            <person name="Jiao Y."/>
            <person name="Zhou C.C."/>
            <person name="Tu T."/>
            <person name="Chai C.Y."/>
            <person name="Gao J.L."/>
            <person name="Fan L.J."/>
            <person name="van de Weg E."/>
            <person name="Wang J.Y."/>
            <person name="Gao Z.S."/>
        </authorList>
    </citation>
    <scope>NUCLEOTIDE SEQUENCE [LARGE SCALE GENOMIC DNA]</scope>
    <source>
        <tissue evidence="3">Leaves</tissue>
    </source>
</reference>
<dbReference type="InterPro" id="IPR013126">
    <property type="entry name" value="Hsp_70_fam"/>
</dbReference>
<keyword evidence="2" id="KW-0067">ATP-binding</keyword>
<dbReference type="OrthoDB" id="3789372at2759"/>
<dbReference type="Proteomes" id="UP000516437">
    <property type="component" value="Chromosome 3"/>
</dbReference>
<protein>
    <submittedName>
        <fullName evidence="3">Heat shock 70 kDa protein 5</fullName>
    </submittedName>
</protein>
<dbReference type="GO" id="GO:0005524">
    <property type="term" value="F:ATP binding"/>
    <property type="evidence" value="ECO:0007669"/>
    <property type="project" value="UniProtKB-KW"/>
</dbReference>
<comment type="caution">
    <text evidence="3">The sequence shown here is derived from an EMBL/GenBank/DDBJ whole genome shotgun (WGS) entry which is preliminary data.</text>
</comment>
<keyword evidence="4" id="KW-1185">Reference proteome</keyword>
<sequence length="164" mass="18348">MHEGDSGPSQLTIMMHSAIRQSFLFYYPVIAQHTSILIPCLSLLPWTSEPPALLPLPEARTKDNNLLGTFELKGIPPAPKGVPQINVCFDADANGIYLERVAEDKTAGVENKITITNDKGRLSKDEIERMVLVELTIPRFHNSSSMFCLLPLHAHNYLKVFYES</sequence>
<name>A0A6A1W521_9ROSI</name>
<dbReference type="SUPFAM" id="SSF100920">
    <property type="entry name" value="Heat shock protein 70kD (HSP70), peptide-binding domain"/>
    <property type="match status" value="1"/>
</dbReference>
<evidence type="ECO:0000313" key="4">
    <source>
        <dbReference type="Proteomes" id="UP000516437"/>
    </source>
</evidence>
<dbReference type="Pfam" id="PF00012">
    <property type="entry name" value="HSP70"/>
    <property type="match status" value="1"/>
</dbReference>
<dbReference type="GO" id="GO:0140662">
    <property type="term" value="F:ATP-dependent protein folding chaperone"/>
    <property type="evidence" value="ECO:0007669"/>
    <property type="project" value="InterPro"/>
</dbReference>
<dbReference type="InterPro" id="IPR029047">
    <property type="entry name" value="HSP70_peptide-bd_sf"/>
</dbReference>
<evidence type="ECO:0000256" key="2">
    <source>
        <dbReference type="ARBA" id="ARBA00022840"/>
    </source>
</evidence>
<evidence type="ECO:0000256" key="1">
    <source>
        <dbReference type="ARBA" id="ARBA00022741"/>
    </source>
</evidence>